<feature type="domain" description="Fe/B12 periplasmic-binding" evidence="6">
    <location>
        <begin position="62"/>
        <end position="321"/>
    </location>
</feature>
<feature type="signal peptide" evidence="5">
    <location>
        <begin position="1"/>
        <end position="23"/>
    </location>
</feature>
<dbReference type="EMBL" id="JBHUHO010000038">
    <property type="protein sequence ID" value="MFD2117228.1"/>
    <property type="molecule type" value="Genomic_DNA"/>
</dbReference>
<keyword evidence="8" id="KW-1185">Reference proteome</keyword>
<name>A0ABW4YNL0_9BACL</name>
<reference evidence="8" key="1">
    <citation type="journal article" date="2019" name="Int. J. Syst. Evol. Microbiol.">
        <title>The Global Catalogue of Microorganisms (GCM) 10K type strain sequencing project: providing services to taxonomists for standard genome sequencing and annotation.</title>
        <authorList>
            <consortium name="The Broad Institute Genomics Platform"/>
            <consortium name="The Broad Institute Genome Sequencing Center for Infectious Disease"/>
            <person name="Wu L."/>
            <person name="Ma J."/>
        </authorList>
    </citation>
    <scope>NUCLEOTIDE SEQUENCE [LARGE SCALE GENOMIC DNA]</scope>
    <source>
        <strain evidence="8">GH52</strain>
    </source>
</reference>
<dbReference type="Proteomes" id="UP001597362">
    <property type="component" value="Unassembled WGS sequence"/>
</dbReference>
<dbReference type="Gene3D" id="3.40.50.1980">
    <property type="entry name" value="Nitrogenase molybdenum iron protein domain"/>
    <property type="match status" value="2"/>
</dbReference>
<keyword evidence="3" id="KW-0813">Transport</keyword>
<comment type="similarity">
    <text evidence="2">Belongs to the bacterial solute-binding protein 8 family.</text>
</comment>
<evidence type="ECO:0000256" key="1">
    <source>
        <dbReference type="ARBA" id="ARBA00004196"/>
    </source>
</evidence>
<dbReference type="RefSeq" id="WP_377774197.1">
    <property type="nucleotide sequence ID" value="NZ_JBHUHO010000038.1"/>
</dbReference>
<accession>A0ABW4YNL0</accession>
<organism evidence="7 8">
    <name type="scientific">Paenibacillus yanchengensis</name>
    <dbReference type="NCBI Taxonomy" id="2035833"/>
    <lineage>
        <taxon>Bacteria</taxon>
        <taxon>Bacillati</taxon>
        <taxon>Bacillota</taxon>
        <taxon>Bacilli</taxon>
        <taxon>Bacillales</taxon>
        <taxon>Paenibacillaceae</taxon>
        <taxon>Paenibacillus</taxon>
    </lineage>
</organism>
<proteinExistence type="inferred from homology"/>
<evidence type="ECO:0000256" key="3">
    <source>
        <dbReference type="ARBA" id="ARBA00022448"/>
    </source>
</evidence>
<dbReference type="SUPFAM" id="SSF53807">
    <property type="entry name" value="Helical backbone' metal receptor"/>
    <property type="match status" value="1"/>
</dbReference>
<evidence type="ECO:0000256" key="2">
    <source>
        <dbReference type="ARBA" id="ARBA00008814"/>
    </source>
</evidence>
<dbReference type="PROSITE" id="PS50983">
    <property type="entry name" value="FE_B12_PBP"/>
    <property type="match status" value="1"/>
</dbReference>
<dbReference type="Pfam" id="PF01497">
    <property type="entry name" value="Peripla_BP_2"/>
    <property type="match status" value="1"/>
</dbReference>
<evidence type="ECO:0000256" key="4">
    <source>
        <dbReference type="ARBA" id="ARBA00022729"/>
    </source>
</evidence>
<dbReference type="PANTHER" id="PTHR30532:SF29">
    <property type="entry name" value="FE(3+) DICITRATE-BINDING PERIPLASMIC PROTEIN"/>
    <property type="match status" value="1"/>
</dbReference>
<comment type="caution">
    <text evidence="7">The sequence shown here is derived from an EMBL/GenBank/DDBJ whole genome shotgun (WGS) entry which is preliminary data.</text>
</comment>
<sequence length="325" mass="35791">MKKVSLALVMVAAMMIAACSNSGAPVTNKEQNTAKQADKVEPVAITRIINTVMGEVEVPTEPQRVVVDWDLGHIVALGIEPVGASKTTLDFGLLLKQFITDKTEEIGRDGQVSYEKVLELNPDLIITWNREQVSEYAKIAPTVVFETKKYANMHEQLRGMGEILNRQAEADKWLAEFDERIAKAKEKIKEAIPSGATFSIIDAATLKDAIVVGEATERGGLAAYQALGLTPQEKVKTELIDKGESRAEVSWEAINQFAGDYIFLITQGEDVKPELPSTWNSLEAVKNGNVMELYMKEFFVGDPVSTLYQAEIMADKIVAVAKEKK</sequence>
<evidence type="ECO:0000256" key="5">
    <source>
        <dbReference type="SAM" id="SignalP"/>
    </source>
</evidence>
<feature type="chain" id="PRO_5045340074" evidence="5">
    <location>
        <begin position="24"/>
        <end position="325"/>
    </location>
</feature>
<evidence type="ECO:0000259" key="6">
    <source>
        <dbReference type="PROSITE" id="PS50983"/>
    </source>
</evidence>
<protein>
    <submittedName>
        <fullName evidence="7">ABC transporter substrate-binding protein</fullName>
    </submittedName>
</protein>
<evidence type="ECO:0000313" key="7">
    <source>
        <dbReference type="EMBL" id="MFD2117228.1"/>
    </source>
</evidence>
<dbReference type="PANTHER" id="PTHR30532">
    <property type="entry name" value="IRON III DICITRATE-BINDING PERIPLASMIC PROTEIN"/>
    <property type="match status" value="1"/>
</dbReference>
<dbReference type="PROSITE" id="PS51257">
    <property type="entry name" value="PROKAR_LIPOPROTEIN"/>
    <property type="match status" value="1"/>
</dbReference>
<dbReference type="InterPro" id="IPR002491">
    <property type="entry name" value="ABC_transptr_periplasmic_BD"/>
</dbReference>
<dbReference type="InterPro" id="IPR051313">
    <property type="entry name" value="Bact_iron-sidero_bind"/>
</dbReference>
<comment type="subcellular location">
    <subcellularLocation>
        <location evidence="1">Cell envelope</location>
    </subcellularLocation>
</comment>
<evidence type="ECO:0000313" key="8">
    <source>
        <dbReference type="Proteomes" id="UP001597362"/>
    </source>
</evidence>
<gene>
    <name evidence="7" type="ORF">ACFSJH_15980</name>
</gene>
<keyword evidence="4 5" id="KW-0732">Signal</keyword>